<dbReference type="GeneID" id="62166510"/>
<protein>
    <submittedName>
        <fullName evidence="2">Uncharacterized protein</fullName>
    </submittedName>
</protein>
<dbReference type="RefSeq" id="XP_038741249.1">
    <property type="nucleotide sequence ID" value="XM_038893436.1"/>
</dbReference>
<gene>
    <name evidence="2" type="ORF">CkaCkLH20_10722</name>
</gene>
<reference evidence="2" key="1">
    <citation type="submission" date="2020-03" db="EMBL/GenBank/DDBJ databases">
        <authorList>
            <person name="He L."/>
        </authorList>
    </citation>
    <scope>NUCLEOTIDE SEQUENCE</scope>
    <source>
        <strain evidence="2">CkLH20</strain>
    </source>
</reference>
<keyword evidence="3" id="KW-1185">Reference proteome</keyword>
<dbReference type="AlphaFoldDB" id="A0A9P6HVW9"/>
<evidence type="ECO:0000313" key="2">
    <source>
        <dbReference type="EMBL" id="KAF9871788.1"/>
    </source>
</evidence>
<evidence type="ECO:0000313" key="3">
    <source>
        <dbReference type="Proteomes" id="UP000781932"/>
    </source>
</evidence>
<accession>A0A9P6HVW9</accession>
<sequence length="270" mass="30295">MTTKIDKLEESAPPTYRPDSLLPPTGDLPPSYREGSPSSKEDLVPAGTLLLAGTTIFNAGAAATPPLYELTYAVGHLRESYTKVSFYRYEHKVSERPQEDASNPGPRITSRKKHIFDLRRDPNIMYSSMPYHLECVSRSGLANLGLQSYNHVTSKGVRAVRVTKAKVNAELEAGEKVFEAKKRGEGRHEWRDKTDGDTVVAHETAENGIYKLQIVIPMARDKRDALVATWCLRLWREIAMSKVEPLSWAQVKHVLQYDTKEFPIGTGWGI</sequence>
<feature type="compositionally biased region" description="Basic and acidic residues" evidence="1">
    <location>
        <begin position="1"/>
        <end position="10"/>
    </location>
</feature>
<reference evidence="2" key="2">
    <citation type="submission" date="2020-11" db="EMBL/GenBank/DDBJ databases">
        <title>Whole genome sequencing of Colletotrichum sp.</title>
        <authorList>
            <person name="Li H."/>
        </authorList>
    </citation>
    <scope>NUCLEOTIDE SEQUENCE</scope>
    <source>
        <strain evidence="2">CkLH20</strain>
    </source>
</reference>
<feature type="region of interest" description="Disordered" evidence="1">
    <location>
        <begin position="1"/>
        <end position="41"/>
    </location>
</feature>
<organism evidence="2 3">
    <name type="scientific">Colletotrichum karsti</name>
    <dbReference type="NCBI Taxonomy" id="1095194"/>
    <lineage>
        <taxon>Eukaryota</taxon>
        <taxon>Fungi</taxon>
        <taxon>Dikarya</taxon>
        <taxon>Ascomycota</taxon>
        <taxon>Pezizomycotina</taxon>
        <taxon>Sordariomycetes</taxon>
        <taxon>Hypocreomycetidae</taxon>
        <taxon>Glomerellales</taxon>
        <taxon>Glomerellaceae</taxon>
        <taxon>Colletotrichum</taxon>
        <taxon>Colletotrichum boninense species complex</taxon>
    </lineage>
</organism>
<dbReference type="Proteomes" id="UP000781932">
    <property type="component" value="Unassembled WGS sequence"/>
</dbReference>
<proteinExistence type="predicted"/>
<comment type="caution">
    <text evidence="2">The sequence shown here is derived from an EMBL/GenBank/DDBJ whole genome shotgun (WGS) entry which is preliminary data.</text>
</comment>
<evidence type="ECO:0000256" key="1">
    <source>
        <dbReference type="SAM" id="MobiDB-lite"/>
    </source>
</evidence>
<dbReference type="EMBL" id="JAATWM020000042">
    <property type="protein sequence ID" value="KAF9871788.1"/>
    <property type="molecule type" value="Genomic_DNA"/>
</dbReference>
<name>A0A9P6HVW9_9PEZI</name>
<dbReference type="OrthoDB" id="5207784at2759"/>